<reference evidence="1 2" key="1">
    <citation type="submission" date="2023-09" db="EMBL/GenBank/DDBJ databases">
        <title>Multi-omics analysis of a traditional fermented food reveals byproduct-associated fungal strains for waste-to-food upcycling.</title>
        <authorList>
            <consortium name="Lawrence Berkeley National Laboratory"/>
            <person name="Rekdal V.M."/>
            <person name="Villalobos-Escobedo J.M."/>
            <person name="Rodriguez-Valeron N."/>
            <person name="Garcia M.O."/>
            <person name="Vasquez D.P."/>
            <person name="Damayanti I."/>
            <person name="Sorensen P.M."/>
            <person name="Baidoo E.E."/>
            <person name="De Carvalho A.C."/>
            <person name="Riley R."/>
            <person name="Lipzen A."/>
            <person name="He G."/>
            <person name="Yan M."/>
            <person name="Haridas S."/>
            <person name="Daum C."/>
            <person name="Yoshinaga Y."/>
            <person name="Ng V."/>
            <person name="Grigoriev I.V."/>
            <person name="Munk R."/>
            <person name="Nuraida L."/>
            <person name="Wijaya C.H."/>
            <person name="Morales P.-C."/>
            <person name="Keasling J.D."/>
        </authorList>
    </citation>
    <scope>NUCLEOTIDE SEQUENCE [LARGE SCALE GENOMIC DNA]</scope>
    <source>
        <strain evidence="1 2">FGSC 2613</strain>
    </source>
</reference>
<protein>
    <submittedName>
        <fullName evidence="1">Uncharacterized protein</fullName>
    </submittedName>
</protein>
<dbReference type="EMBL" id="JAVLET010000002">
    <property type="protein sequence ID" value="KAL0473929.1"/>
    <property type="molecule type" value="Genomic_DNA"/>
</dbReference>
<name>A0ABR3DMS3_NEUIN</name>
<evidence type="ECO:0000313" key="2">
    <source>
        <dbReference type="Proteomes" id="UP001451303"/>
    </source>
</evidence>
<keyword evidence="2" id="KW-1185">Reference proteome</keyword>
<comment type="caution">
    <text evidence="1">The sequence shown here is derived from an EMBL/GenBank/DDBJ whole genome shotgun (WGS) entry which is preliminary data.</text>
</comment>
<evidence type="ECO:0000313" key="1">
    <source>
        <dbReference type="EMBL" id="KAL0473929.1"/>
    </source>
</evidence>
<gene>
    <name evidence="1" type="ORF">QR685DRAFT_518207</name>
</gene>
<dbReference type="Proteomes" id="UP001451303">
    <property type="component" value="Unassembled WGS sequence"/>
</dbReference>
<sequence>MNNDRIRMKVMHHASAHLHCHPDCVAPGNYSASECPVTAYVPERISKPGRC</sequence>
<proteinExistence type="predicted"/>
<accession>A0ABR3DMS3</accession>
<organism evidence="1 2">
    <name type="scientific">Neurospora intermedia</name>
    <dbReference type="NCBI Taxonomy" id="5142"/>
    <lineage>
        <taxon>Eukaryota</taxon>
        <taxon>Fungi</taxon>
        <taxon>Dikarya</taxon>
        <taxon>Ascomycota</taxon>
        <taxon>Pezizomycotina</taxon>
        <taxon>Sordariomycetes</taxon>
        <taxon>Sordariomycetidae</taxon>
        <taxon>Sordariales</taxon>
        <taxon>Sordariaceae</taxon>
        <taxon>Neurospora</taxon>
    </lineage>
</organism>